<name>A0ABS5YBK4_9GAMM</name>
<protein>
    <submittedName>
        <fullName evidence="1">Uncharacterized protein</fullName>
    </submittedName>
</protein>
<reference evidence="1 2" key="1">
    <citation type="journal article" date="2021" name="Genome Biol. Evol.">
        <title>The evolution of interdependence in a four-way mealybug symbiosis.</title>
        <authorList>
            <person name="Garber A.I."/>
            <person name="Kupper M."/>
            <person name="Laetsch D.R."/>
            <person name="Weldon S.R."/>
            <person name="Ladinsky M.S."/>
            <person name="Bjorkman P.J."/>
            <person name="McCutcheon J.P."/>
        </authorList>
    </citation>
    <scope>NUCLEOTIDE SEQUENCE [LARGE SCALE GENOMIC DNA]</scope>
    <source>
        <strain evidence="1">SOD</strain>
    </source>
</reference>
<dbReference type="Proteomes" id="UP000811282">
    <property type="component" value="Unassembled WGS sequence"/>
</dbReference>
<organism evidence="1 2">
    <name type="scientific">Candidatus Sodalis endolongispinus</name>
    <dbReference type="NCBI Taxonomy" id="2812662"/>
    <lineage>
        <taxon>Bacteria</taxon>
        <taxon>Pseudomonadati</taxon>
        <taxon>Pseudomonadota</taxon>
        <taxon>Gammaproteobacteria</taxon>
        <taxon>Enterobacterales</taxon>
        <taxon>Bruguierivoracaceae</taxon>
        <taxon>Sodalis</taxon>
    </lineage>
</organism>
<dbReference type="EMBL" id="JAFJYC010000001">
    <property type="protein sequence ID" value="MBT9432352.1"/>
    <property type="molecule type" value="Genomic_DNA"/>
</dbReference>
<evidence type="ECO:0000313" key="2">
    <source>
        <dbReference type="Proteomes" id="UP000811282"/>
    </source>
</evidence>
<proteinExistence type="predicted"/>
<evidence type="ECO:0000313" key="1">
    <source>
        <dbReference type="EMBL" id="MBT9432352.1"/>
    </source>
</evidence>
<sequence length="46" mass="5144">MPAGHQNPFGEATQWGDYHLRELALYVQRLADNGPYLTFFSTSGDA</sequence>
<dbReference type="RefSeq" id="WP_215669508.1">
    <property type="nucleotide sequence ID" value="NZ_JAFJYC010000001.1"/>
</dbReference>
<accession>A0ABS5YBK4</accession>
<keyword evidence="2" id="KW-1185">Reference proteome</keyword>
<comment type="caution">
    <text evidence="1">The sequence shown here is derived from an EMBL/GenBank/DDBJ whole genome shotgun (WGS) entry which is preliminary data.</text>
</comment>
<gene>
    <name evidence="1" type="ORF">JZM24_09830</name>
</gene>